<comment type="caution">
    <text evidence="9">The sequence shown here is derived from an EMBL/GenBank/DDBJ whole genome shotgun (WGS) entry which is preliminary data.</text>
</comment>
<evidence type="ECO:0000256" key="6">
    <source>
        <dbReference type="RuleBase" id="RU000461"/>
    </source>
</evidence>
<evidence type="ECO:0000256" key="1">
    <source>
        <dbReference type="ARBA" id="ARBA00001971"/>
    </source>
</evidence>
<feature type="compositionally biased region" description="Pro residues" evidence="7">
    <location>
        <begin position="498"/>
        <end position="516"/>
    </location>
</feature>
<feature type="region of interest" description="Disordered" evidence="7">
    <location>
        <begin position="362"/>
        <end position="390"/>
    </location>
</feature>
<feature type="region of interest" description="Disordered" evidence="7">
    <location>
        <begin position="315"/>
        <end position="341"/>
    </location>
</feature>
<dbReference type="PROSITE" id="PS00086">
    <property type="entry name" value="CYTOCHROME_P450"/>
    <property type="match status" value="1"/>
</dbReference>
<dbReference type="OrthoDB" id="1470350at2759"/>
<evidence type="ECO:0000256" key="8">
    <source>
        <dbReference type="SAM" id="Phobius"/>
    </source>
</evidence>
<feature type="binding site" description="axial binding residue" evidence="5">
    <location>
        <position position="583"/>
    </location>
    <ligand>
        <name>heme</name>
        <dbReference type="ChEBI" id="CHEBI:30413"/>
    </ligand>
    <ligandPart>
        <name>Fe</name>
        <dbReference type="ChEBI" id="CHEBI:18248"/>
    </ligandPart>
</feature>
<feature type="transmembrane region" description="Helical" evidence="8">
    <location>
        <begin position="15"/>
        <end position="35"/>
    </location>
</feature>
<sequence>MAHFIPAFPSSSTTVISLLLPLVSLALATFALLWLSKLVTIYLWNSYQSRHLPRVLQFLDFFSPLGILFPRLLRYRSNFYETAPSLFESLQTPLFAFVSSRGLSVHIKDAHLIREVSITRRRAFPKAVHLYNRLRIFGDNIVTTEGAVWRRHRQVVRSAFTESNNRLVFDTAKRSLARMVAAWEGEREGGKEGGKEGELRITIMEDMTQLSLAIISEASFGWELDVSYGKGQTEKERGKEGGGEGGREGGKGPGGKGRKYSMSFTRCMELVSQYTLAKVLLPAVAFHLPFRPDLRRVAMAYKEFDQHLLDSIEEERERRRLEGEKGEEGGRGGGGGEGERARACRRRENLFSLLVQANDAVTRDHAATEGGQEGGKEGGEEGGREGGRGRTSELDLQELLGNAFIFLLAGHETSAHTLVWAFLLLALHPDEQEAAFHEVQGVLGPLSLPPSPSSSTLQYHDLGRFPYCHGVMNEALRLFPPVVMVPKVCVADSTLTMPPSPPSPGTSAPPSPPPSFRIPKGADVYLHVFSLHRDSKYYPDPHTFRPERWAGKVGGREGGREGEAPAERDYFAFVPFSLGERSCLGRRVAHVTVMTTLVLLLHQYRVQVVEGEGGGEERKARMLETQNMVTLCPKDLGVQLVFSRRGGGGGREGGKEGGGEE</sequence>
<evidence type="ECO:0008006" key="11">
    <source>
        <dbReference type="Google" id="ProtNLM"/>
    </source>
</evidence>
<reference evidence="9 10" key="1">
    <citation type="submission" date="2019-01" db="EMBL/GenBank/DDBJ databases">
        <title>Nuclear Genome Assembly of the Microalgal Biofuel strain Nannochloropsis salina CCMP1776.</title>
        <authorList>
            <person name="Hovde B."/>
        </authorList>
    </citation>
    <scope>NUCLEOTIDE SEQUENCE [LARGE SCALE GENOMIC DNA]</scope>
    <source>
        <strain evidence="9 10">CCMP1776</strain>
    </source>
</reference>
<keyword evidence="4 5" id="KW-0408">Iron</keyword>
<evidence type="ECO:0000256" key="5">
    <source>
        <dbReference type="PIRSR" id="PIRSR602403-1"/>
    </source>
</evidence>
<gene>
    <name evidence="9" type="ORF">NSK_007469</name>
</gene>
<feature type="compositionally biased region" description="Basic and acidic residues" evidence="7">
    <location>
        <begin position="315"/>
        <end position="330"/>
    </location>
</feature>
<keyword evidence="10" id="KW-1185">Reference proteome</keyword>
<dbReference type="InterPro" id="IPR017972">
    <property type="entry name" value="Cyt_P450_CS"/>
</dbReference>
<dbReference type="InterPro" id="IPR036396">
    <property type="entry name" value="Cyt_P450_sf"/>
</dbReference>
<feature type="region of interest" description="Disordered" evidence="7">
    <location>
        <begin position="231"/>
        <end position="258"/>
    </location>
</feature>
<dbReference type="PRINTS" id="PR00385">
    <property type="entry name" value="P450"/>
</dbReference>
<feature type="compositionally biased region" description="Basic and acidic residues" evidence="7">
    <location>
        <begin position="374"/>
        <end position="390"/>
    </location>
</feature>
<proteinExistence type="inferred from homology"/>
<dbReference type="InterPro" id="IPR001128">
    <property type="entry name" value="Cyt_P450"/>
</dbReference>
<feature type="compositionally biased region" description="Basic and acidic residues" evidence="7">
    <location>
        <begin position="232"/>
        <end position="250"/>
    </location>
</feature>
<evidence type="ECO:0000313" key="9">
    <source>
        <dbReference type="EMBL" id="TFJ81201.1"/>
    </source>
</evidence>
<dbReference type="InterPro" id="IPR002403">
    <property type="entry name" value="Cyt_P450_E_grp-IV"/>
</dbReference>
<dbReference type="AlphaFoldDB" id="A0A4D9CPV4"/>
<evidence type="ECO:0000256" key="4">
    <source>
        <dbReference type="ARBA" id="ARBA00023004"/>
    </source>
</evidence>
<comment type="similarity">
    <text evidence="2 6">Belongs to the cytochrome P450 family.</text>
</comment>
<keyword evidence="8" id="KW-1133">Transmembrane helix</keyword>
<accession>A0A4D9CPV4</accession>
<keyword evidence="3 5" id="KW-0479">Metal-binding</keyword>
<dbReference type="Pfam" id="PF00067">
    <property type="entry name" value="p450"/>
    <property type="match status" value="3"/>
</dbReference>
<evidence type="ECO:0000313" key="10">
    <source>
        <dbReference type="Proteomes" id="UP000355283"/>
    </source>
</evidence>
<comment type="cofactor">
    <cofactor evidence="1 5">
        <name>heme</name>
        <dbReference type="ChEBI" id="CHEBI:30413"/>
    </cofactor>
</comment>
<dbReference type="PANTHER" id="PTHR24305">
    <property type="entry name" value="CYTOCHROME P450"/>
    <property type="match status" value="1"/>
</dbReference>
<dbReference type="GO" id="GO:0016705">
    <property type="term" value="F:oxidoreductase activity, acting on paired donors, with incorporation or reduction of molecular oxygen"/>
    <property type="evidence" value="ECO:0007669"/>
    <property type="project" value="InterPro"/>
</dbReference>
<keyword evidence="5 6" id="KW-0349">Heme</keyword>
<protein>
    <recommendedName>
        <fullName evidence="11">Cytochrome P450</fullName>
    </recommendedName>
</protein>
<keyword evidence="6" id="KW-0503">Monooxygenase</keyword>
<feature type="region of interest" description="Disordered" evidence="7">
    <location>
        <begin position="496"/>
        <end position="516"/>
    </location>
</feature>
<evidence type="ECO:0000256" key="3">
    <source>
        <dbReference type="ARBA" id="ARBA00022723"/>
    </source>
</evidence>
<dbReference type="SUPFAM" id="SSF48264">
    <property type="entry name" value="Cytochrome P450"/>
    <property type="match status" value="1"/>
</dbReference>
<dbReference type="Proteomes" id="UP000355283">
    <property type="component" value="Unassembled WGS sequence"/>
</dbReference>
<name>A0A4D9CPV4_9STRA</name>
<organism evidence="9 10">
    <name type="scientific">Nannochloropsis salina CCMP1776</name>
    <dbReference type="NCBI Taxonomy" id="1027361"/>
    <lineage>
        <taxon>Eukaryota</taxon>
        <taxon>Sar</taxon>
        <taxon>Stramenopiles</taxon>
        <taxon>Ochrophyta</taxon>
        <taxon>Eustigmatophyceae</taxon>
        <taxon>Eustigmatales</taxon>
        <taxon>Monodopsidaceae</taxon>
        <taxon>Microchloropsis</taxon>
        <taxon>Microchloropsis salina</taxon>
    </lineage>
</organism>
<dbReference type="InterPro" id="IPR050121">
    <property type="entry name" value="Cytochrome_P450_monoxygenase"/>
</dbReference>
<keyword evidence="8" id="KW-0472">Membrane</keyword>
<dbReference type="Gene3D" id="1.10.630.10">
    <property type="entry name" value="Cytochrome P450"/>
    <property type="match status" value="1"/>
</dbReference>
<evidence type="ECO:0000256" key="2">
    <source>
        <dbReference type="ARBA" id="ARBA00010617"/>
    </source>
</evidence>
<evidence type="ECO:0000256" key="7">
    <source>
        <dbReference type="SAM" id="MobiDB-lite"/>
    </source>
</evidence>
<dbReference type="PRINTS" id="PR00465">
    <property type="entry name" value="EP450IV"/>
</dbReference>
<keyword evidence="8" id="KW-0812">Transmembrane</keyword>
<keyword evidence="6" id="KW-0560">Oxidoreductase</keyword>
<dbReference type="PANTHER" id="PTHR24305:SF166">
    <property type="entry name" value="CYTOCHROME P450 12A4, MITOCHONDRIAL-RELATED"/>
    <property type="match status" value="1"/>
</dbReference>
<dbReference type="GO" id="GO:0020037">
    <property type="term" value="F:heme binding"/>
    <property type="evidence" value="ECO:0007669"/>
    <property type="project" value="InterPro"/>
</dbReference>
<dbReference type="EMBL" id="SDOX01000133">
    <property type="protein sequence ID" value="TFJ81201.1"/>
    <property type="molecule type" value="Genomic_DNA"/>
</dbReference>
<dbReference type="GO" id="GO:0004497">
    <property type="term" value="F:monooxygenase activity"/>
    <property type="evidence" value="ECO:0007669"/>
    <property type="project" value="UniProtKB-KW"/>
</dbReference>
<dbReference type="GO" id="GO:0005506">
    <property type="term" value="F:iron ion binding"/>
    <property type="evidence" value="ECO:0007669"/>
    <property type="project" value="InterPro"/>
</dbReference>